<dbReference type="GO" id="GO:0005829">
    <property type="term" value="C:cytosol"/>
    <property type="evidence" value="ECO:0007669"/>
    <property type="project" value="TreeGrafter"/>
</dbReference>
<organism evidence="8 9">
    <name type="scientific">Desulfotignum balticum</name>
    <dbReference type="NCBI Taxonomy" id="115781"/>
    <lineage>
        <taxon>Bacteria</taxon>
        <taxon>Pseudomonadati</taxon>
        <taxon>Thermodesulfobacteriota</taxon>
        <taxon>Desulfobacteria</taxon>
        <taxon>Desulfobacterales</taxon>
        <taxon>Desulfobacteraceae</taxon>
        <taxon>Desulfotignum</taxon>
    </lineage>
</organism>
<evidence type="ECO:0000313" key="9">
    <source>
        <dbReference type="Proteomes" id="UP000706172"/>
    </source>
</evidence>
<dbReference type="InterPro" id="IPR042096">
    <property type="entry name" value="Dihydro-acid_dehy_C"/>
</dbReference>
<dbReference type="Proteomes" id="UP000706172">
    <property type="component" value="Unassembled WGS sequence"/>
</dbReference>
<dbReference type="GO" id="GO:0016836">
    <property type="term" value="F:hydro-lyase activity"/>
    <property type="evidence" value="ECO:0007669"/>
    <property type="project" value="TreeGrafter"/>
</dbReference>
<dbReference type="InterPro" id="IPR020558">
    <property type="entry name" value="DiOHA_6PGluconate_deHydtase_CS"/>
</dbReference>
<evidence type="ECO:0000259" key="6">
    <source>
        <dbReference type="Pfam" id="PF00920"/>
    </source>
</evidence>
<proteinExistence type="inferred from homology"/>
<dbReference type="InterPro" id="IPR056740">
    <property type="entry name" value="ILV_EDD_C"/>
</dbReference>
<keyword evidence="4" id="KW-0411">Iron-sulfur</keyword>
<gene>
    <name evidence="8" type="ORF">H0S81_04415</name>
</gene>
<dbReference type="SUPFAM" id="SSF143975">
    <property type="entry name" value="IlvD/EDD N-terminal domain-like"/>
    <property type="match status" value="1"/>
</dbReference>
<evidence type="ECO:0000256" key="3">
    <source>
        <dbReference type="ARBA" id="ARBA00023004"/>
    </source>
</evidence>
<dbReference type="InterPro" id="IPR037237">
    <property type="entry name" value="IlvD/EDD_N"/>
</dbReference>
<dbReference type="Gene3D" id="3.50.30.80">
    <property type="entry name" value="IlvD/EDD C-terminal domain-like"/>
    <property type="match status" value="1"/>
</dbReference>
<dbReference type="GO" id="GO:0051536">
    <property type="term" value="F:iron-sulfur cluster binding"/>
    <property type="evidence" value="ECO:0007669"/>
    <property type="project" value="UniProtKB-KW"/>
</dbReference>
<dbReference type="Pfam" id="PF00920">
    <property type="entry name" value="ILVD_EDD_N"/>
    <property type="match status" value="1"/>
</dbReference>
<feature type="non-terminal residue" evidence="8">
    <location>
        <position position="1"/>
    </location>
</feature>
<feature type="domain" description="Dihydroxy-acid/6-phosphogluconate dehydratase N-terminal" evidence="6">
    <location>
        <begin position="1"/>
        <end position="52"/>
    </location>
</feature>
<dbReference type="PROSITE" id="PS00887">
    <property type="entry name" value="ILVD_EDD_2"/>
    <property type="match status" value="1"/>
</dbReference>
<reference evidence="8" key="1">
    <citation type="submission" date="2020-07" db="EMBL/GenBank/DDBJ databases">
        <title>Severe corrosion of carbon steel in oil field produced water can be linked to methanogenic archaea containing a special type of NiFe hydrogenase.</title>
        <authorList>
            <person name="Lahme S."/>
            <person name="Mand J."/>
            <person name="Longwell J."/>
            <person name="Smith R."/>
            <person name="Enning D."/>
        </authorList>
    </citation>
    <scope>NUCLEOTIDE SEQUENCE</scope>
    <source>
        <strain evidence="8">MIC098Bin6</strain>
    </source>
</reference>
<evidence type="ECO:0000256" key="2">
    <source>
        <dbReference type="ARBA" id="ARBA00022723"/>
    </source>
</evidence>
<keyword evidence="2" id="KW-0479">Metal-binding</keyword>
<dbReference type="PANTHER" id="PTHR43661">
    <property type="entry name" value="D-XYLONATE DEHYDRATASE"/>
    <property type="match status" value="1"/>
</dbReference>
<comment type="caution">
    <text evidence="8">The sequence shown here is derived from an EMBL/GenBank/DDBJ whole genome shotgun (WGS) entry which is preliminary data.</text>
</comment>
<accession>A0A931CXD5</accession>
<evidence type="ECO:0000256" key="4">
    <source>
        <dbReference type="ARBA" id="ARBA00023014"/>
    </source>
</evidence>
<dbReference type="FunFam" id="3.50.30.80:FF:000001">
    <property type="entry name" value="Dihydroxy-acid dehydratase"/>
    <property type="match status" value="1"/>
</dbReference>
<sequence length="256" mass="26615">TPHICSLSPGGPDHIQDLDRAGGIPAVMKTLAAHSLLDTGCLTATGKNLADNLSSVEIKDGAVIRPVSDPYHVQGGLAVLFGNLAPDGCVVKQSAVVEEMMTHQGPARVFDTEEAATEAILGGKINAGDVVVIRYEGPAGGPGMREMLTPTSAIAGMGLGAACALITDGRFSGGTKGACIGHVSPEAANGGPIAMINENDIIRIDIPTKTIELMVPEDEIRERQARWVKPEPKIKTGYMARYARQVSSAAQGAIIE</sequence>
<keyword evidence="5" id="KW-0456">Lyase</keyword>
<dbReference type="InterPro" id="IPR000581">
    <property type="entry name" value="ILV_EDD_N"/>
</dbReference>
<dbReference type="Pfam" id="PF24877">
    <property type="entry name" value="ILV_EDD_C"/>
    <property type="match status" value="1"/>
</dbReference>
<comment type="similarity">
    <text evidence="1">Belongs to the IlvD/Edd family.</text>
</comment>
<feature type="domain" description="Dihydroxy-acid/6-phosphogluconate dehydratase C-terminal" evidence="7">
    <location>
        <begin position="63"/>
        <end position="253"/>
    </location>
</feature>
<evidence type="ECO:0000313" key="8">
    <source>
        <dbReference type="EMBL" id="MBG0779151.1"/>
    </source>
</evidence>
<dbReference type="AlphaFoldDB" id="A0A931CXD5"/>
<name>A0A931CXD5_9BACT</name>
<dbReference type="SUPFAM" id="SSF52016">
    <property type="entry name" value="LeuD/IlvD-like"/>
    <property type="match status" value="1"/>
</dbReference>
<keyword evidence="3" id="KW-0408">Iron</keyword>
<dbReference type="GO" id="GO:0046872">
    <property type="term" value="F:metal ion binding"/>
    <property type="evidence" value="ECO:0007669"/>
    <property type="project" value="UniProtKB-KW"/>
</dbReference>
<evidence type="ECO:0000256" key="1">
    <source>
        <dbReference type="ARBA" id="ARBA00006486"/>
    </source>
</evidence>
<evidence type="ECO:0000259" key="7">
    <source>
        <dbReference type="Pfam" id="PF24877"/>
    </source>
</evidence>
<dbReference type="PANTHER" id="PTHR43661:SF3">
    <property type="entry name" value="D-XYLONATE DEHYDRATASE YAGF-RELATED"/>
    <property type="match status" value="1"/>
</dbReference>
<evidence type="ECO:0000256" key="5">
    <source>
        <dbReference type="ARBA" id="ARBA00023239"/>
    </source>
</evidence>
<protein>
    <submittedName>
        <fullName evidence="8">Dihydroxy-acid dehydratase</fullName>
    </submittedName>
</protein>
<dbReference type="EMBL" id="JACCQK010000221">
    <property type="protein sequence ID" value="MBG0779151.1"/>
    <property type="molecule type" value="Genomic_DNA"/>
</dbReference>